<dbReference type="Proteomes" id="UP000318478">
    <property type="component" value="Unassembled WGS sequence"/>
</dbReference>
<dbReference type="AlphaFoldDB" id="A0A5C5YFN3"/>
<proteinExistence type="predicted"/>
<protein>
    <submittedName>
        <fullName evidence="1">Uncharacterized protein</fullName>
    </submittedName>
</protein>
<evidence type="ECO:0000313" key="2">
    <source>
        <dbReference type="Proteomes" id="UP000318478"/>
    </source>
</evidence>
<gene>
    <name evidence="1" type="ORF">Pla123a_39390</name>
</gene>
<reference evidence="1 2" key="1">
    <citation type="submission" date="2019-02" db="EMBL/GenBank/DDBJ databases">
        <title>Deep-cultivation of Planctomycetes and their phenomic and genomic characterization uncovers novel biology.</title>
        <authorList>
            <person name="Wiegand S."/>
            <person name="Jogler M."/>
            <person name="Boedeker C."/>
            <person name="Pinto D."/>
            <person name="Vollmers J."/>
            <person name="Rivas-Marin E."/>
            <person name="Kohn T."/>
            <person name="Peeters S.H."/>
            <person name="Heuer A."/>
            <person name="Rast P."/>
            <person name="Oberbeckmann S."/>
            <person name="Bunk B."/>
            <person name="Jeske O."/>
            <person name="Meyerdierks A."/>
            <person name="Storesund J.E."/>
            <person name="Kallscheuer N."/>
            <person name="Luecker S."/>
            <person name="Lage O.M."/>
            <person name="Pohl T."/>
            <person name="Merkel B.J."/>
            <person name="Hornburger P."/>
            <person name="Mueller R.-W."/>
            <person name="Bruemmer F."/>
            <person name="Labrenz M."/>
            <person name="Spormann A.M."/>
            <person name="Op Den Camp H."/>
            <person name="Overmann J."/>
            <person name="Amann R."/>
            <person name="Jetten M.S.M."/>
            <person name="Mascher T."/>
            <person name="Medema M.H."/>
            <person name="Devos D.P."/>
            <person name="Kaster A.-K."/>
            <person name="Ovreas L."/>
            <person name="Rohde M."/>
            <person name="Galperin M.Y."/>
            <person name="Jogler C."/>
        </authorList>
    </citation>
    <scope>NUCLEOTIDE SEQUENCE [LARGE SCALE GENOMIC DNA]</scope>
    <source>
        <strain evidence="1 2">Pla123a</strain>
    </source>
</reference>
<sequence>MGMASSGSNAIFDNLVSENLLESAKTVLDTGIGGGLKGTAFGLCFRDPPQDQQSLSSQISYFNEWLFSCSFGCG</sequence>
<name>A0A5C5YFN3_9BACT</name>
<dbReference type="EMBL" id="SJPO01000010">
    <property type="protein sequence ID" value="TWT73603.1"/>
    <property type="molecule type" value="Genomic_DNA"/>
</dbReference>
<keyword evidence="2" id="KW-1185">Reference proteome</keyword>
<evidence type="ECO:0000313" key="1">
    <source>
        <dbReference type="EMBL" id="TWT73603.1"/>
    </source>
</evidence>
<accession>A0A5C5YFN3</accession>
<organism evidence="1 2">
    <name type="scientific">Posidoniimonas polymericola</name>
    <dbReference type="NCBI Taxonomy" id="2528002"/>
    <lineage>
        <taxon>Bacteria</taxon>
        <taxon>Pseudomonadati</taxon>
        <taxon>Planctomycetota</taxon>
        <taxon>Planctomycetia</taxon>
        <taxon>Pirellulales</taxon>
        <taxon>Lacipirellulaceae</taxon>
        <taxon>Posidoniimonas</taxon>
    </lineage>
</organism>
<comment type="caution">
    <text evidence="1">The sequence shown here is derived from an EMBL/GenBank/DDBJ whole genome shotgun (WGS) entry which is preliminary data.</text>
</comment>